<comment type="caution">
    <text evidence="1">The sequence shown here is derived from an EMBL/GenBank/DDBJ whole genome shotgun (WGS) entry which is preliminary data.</text>
</comment>
<protein>
    <submittedName>
        <fullName evidence="1">Uncharacterized protein</fullName>
    </submittedName>
</protein>
<evidence type="ECO:0000313" key="2">
    <source>
        <dbReference type="Proteomes" id="UP000276103"/>
    </source>
</evidence>
<keyword evidence="2" id="KW-1185">Reference proteome</keyword>
<dbReference type="Proteomes" id="UP000276103">
    <property type="component" value="Unassembled WGS sequence"/>
</dbReference>
<dbReference type="EMBL" id="RSCM01000005">
    <property type="protein sequence ID" value="RUS97313.1"/>
    <property type="molecule type" value="Genomic_DNA"/>
</dbReference>
<gene>
    <name evidence="1" type="ORF">DSM107003_20540</name>
</gene>
<evidence type="ECO:0000313" key="1">
    <source>
        <dbReference type="EMBL" id="RUS97313.1"/>
    </source>
</evidence>
<proteinExistence type="predicted"/>
<accession>A0A433UTY2</accession>
<name>A0A433UTY2_ANAVA</name>
<sequence length="51" mass="5853">MVKATIKLISESGFLGFENFQDVKMNIKINPDSDEERCLNQDKTDVFTLDN</sequence>
<reference evidence="1 2" key="1">
    <citation type="journal article" date="2019" name="Genome Biol. Evol.">
        <title>Day and night: Metabolic profiles and evolutionary relationships of six axenic non-marine cyanobacteria.</title>
        <authorList>
            <person name="Will S.E."/>
            <person name="Henke P."/>
            <person name="Boedeker C."/>
            <person name="Huang S."/>
            <person name="Brinkmann H."/>
            <person name="Rohde M."/>
            <person name="Jarek M."/>
            <person name="Friedl T."/>
            <person name="Seufert S."/>
            <person name="Schumacher M."/>
            <person name="Overmann J."/>
            <person name="Neumann-Schaal M."/>
            <person name="Petersen J."/>
        </authorList>
    </citation>
    <scope>NUCLEOTIDE SEQUENCE [LARGE SCALE GENOMIC DNA]</scope>
    <source>
        <strain evidence="1 2">SAG 1403-4b</strain>
    </source>
</reference>
<dbReference type="AlphaFoldDB" id="A0A433UTY2"/>
<organism evidence="1 2">
    <name type="scientific">Trichormus variabilis SAG 1403-4b</name>
    <dbReference type="NCBI Taxonomy" id="447716"/>
    <lineage>
        <taxon>Bacteria</taxon>
        <taxon>Bacillati</taxon>
        <taxon>Cyanobacteriota</taxon>
        <taxon>Cyanophyceae</taxon>
        <taxon>Nostocales</taxon>
        <taxon>Nostocaceae</taxon>
        <taxon>Trichormus</taxon>
    </lineage>
</organism>